<dbReference type="GeneTree" id="ENSGT00390000017961"/>
<protein>
    <submittedName>
        <fullName evidence="4">Uncharacterized protein</fullName>
    </submittedName>
</protein>
<evidence type="ECO:0000259" key="3">
    <source>
        <dbReference type="PROSITE" id="PS51190"/>
    </source>
</evidence>
<feature type="domain" description="FATC" evidence="3">
    <location>
        <begin position="418"/>
        <end position="450"/>
    </location>
</feature>
<evidence type="ECO:0000256" key="1">
    <source>
        <dbReference type="SAM" id="MobiDB-lite"/>
    </source>
</evidence>
<dbReference type="HOGENOM" id="CLU_025965_1_0_1"/>
<dbReference type="STRING" id="7719.ENSCINP00000036185"/>
<keyword evidence="5" id="KW-1185">Reference proteome</keyword>
<dbReference type="InterPro" id="IPR050517">
    <property type="entry name" value="DDR_Repair_Kinase"/>
</dbReference>
<dbReference type="PANTHER" id="PTHR11139">
    <property type="entry name" value="ATAXIA TELANGIECTASIA MUTATED ATM -RELATED"/>
    <property type="match status" value="1"/>
</dbReference>
<dbReference type="Pfam" id="PF02260">
    <property type="entry name" value="FATC"/>
    <property type="match status" value="1"/>
</dbReference>
<dbReference type="PANTHER" id="PTHR11139:SF1">
    <property type="entry name" value="TRANSFORMATION_TRANSCRIPTION DOMAIN-ASSOCIATED PROTEIN"/>
    <property type="match status" value="1"/>
</dbReference>
<evidence type="ECO:0000259" key="2">
    <source>
        <dbReference type="PROSITE" id="PS50290"/>
    </source>
</evidence>
<accession>H2Y2Q0</accession>
<reference evidence="4" key="3">
    <citation type="submission" date="2025-08" db="UniProtKB">
        <authorList>
            <consortium name="Ensembl"/>
        </authorList>
    </citation>
    <scope>IDENTIFICATION</scope>
</reference>
<organism evidence="4 5">
    <name type="scientific">Ciona intestinalis</name>
    <name type="common">Transparent sea squirt</name>
    <name type="synonym">Ascidia intestinalis</name>
    <dbReference type="NCBI Taxonomy" id="7719"/>
    <lineage>
        <taxon>Eukaryota</taxon>
        <taxon>Metazoa</taxon>
        <taxon>Chordata</taxon>
        <taxon>Tunicata</taxon>
        <taxon>Ascidiacea</taxon>
        <taxon>Phlebobranchia</taxon>
        <taxon>Cionidae</taxon>
        <taxon>Ciona</taxon>
    </lineage>
</organism>
<name>H2Y2Q0_CIOIN</name>
<evidence type="ECO:0000313" key="4">
    <source>
        <dbReference type="Ensembl" id="ENSCINP00000036185.1"/>
    </source>
</evidence>
<dbReference type="Pfam" id="PF00454">
    <property type="entry name" value="PI3_PI4_kinase"/>
    <property type="match status" value="1"/>
</dbReference>
<dbReference type="PROSITE" id="PS51190">
    <property type="entry name" value="FATC"/>
    <property type="match status" value="1"/>
</dbReference>
<reference evidence="4" key="2">
    <citation type="journal article" date="2008" name="Genome Biol.">
        <title>Improved genome assembly and evidence-based global gene model set for the chordate Ciona intestinalis: new insight into intron and operon populations.</title>
        <authorList>
            <person name="Satou Y."/>
            <person name="Mineta K."/>
            <person name="Ogasawara M."/>
            <person name="Sasakura Y."/>
            <person name="Shoguchi E."/>
            <person name="Ueno K."/>
            <person name="Yamada L."/>
            <person name="Matsumoto J."/>
            <person name="Wasserscheid J."/>
            <person name="Dewar K."/>
            <person name="Wiley G.B."/>
            <person name="Macmil S.L."/>
            <person name="Roe B.A."/>
            <person name="Zeller R.W."/>
            <person name="Hastings K.E."/>
            <person name="Lemaire P."/>
            <person name="Lindquist E."/>
            <person name="Endo T."/>
            <person name="Hotta K."/>
            <person name="Inaba K."/>
        </authorList>
    </citation>
    <scope>NUCLEOTIDE SEQUENCE [LARGE SCALE GENOMIC DNA]</scope>
    <source>
        <strain evidence="4">wild type</strain>
    </source>
</reference>
<evidence type="ECO:0000313" key="5">
    <source>
        <dbReference type="Proteomes" id="UP000008144"/>
    </source>
</evidence>
<proteinExistence type="predicted"/>
<dbReference type="InParanoid" id="H2Y2Q0"/>
<dbReference type="SUPFAM" id="SSF56112">
    <property type="entry name" value="Protein kinase-like (PK-like)"/>
    <property type="match status" value="1"/>
</dbReference>
<reference evidence="5" key="1">
    <citation type="journal article" date="2002" name="Science">
        <title>The draft genome of Ciona intestinalis: insights into chordate and vertebrate origins.</title>
        <authorList>
            <person name="Dehal P."/>
            <person name="Satou Y."/>
            <person name="Campbell R.K."/>
            <person name="Chapman J."/>
            <person name="Degnan B."/>
            <person name="De Tomaso A."/>
            <person name="Davidson B."/>
            <person name="Di Gregorio A."/>
            <person name="Gelpke M."/>
            <person name="Goodstein D.M."/>
            <person name="Harafuji N."/>
            <person name="Hastings K.E."/>
            <person name="Ho I."/>
            <person name="Hotta K."/>
            <person name="Huang W."/>
            <person name="Kawashima T."/>
            <person name="Lemaire P."/>
            <person name="Martinez D."/>
            <person name="Meinertzhagen I.A."/>
            <person name="Necula S."/>
            <person name="Nonaka M."/>
            <person name="Putnam N."/>
            <person name="Rash S."/>
            <person name="Saiga H."/>
            <person name="Satake M."/>
            <person name="Terry A."/>
            <person name="Yamada L."/>
            <person name="Wang H.G."/>
            <person name="Awazu S."/>
            <person name="Azumi K."/>
            <person name="Boore J."/>
            <person name="Branno M."/>
            <person name="Chin-Bow S."/>
            <person name="DeSantis R."/>
            <person name="Doyle S."/>
            <person name="Francino P."/>
            <person name="Keys D.N."/>
            <person name="Haga S."/>
            <person name="Hayashi H."/>
            <person name="Hino K."/>
            <person name="Imai K.S."/>
            <person name="Inaba K."/>
            <person name="Kano S."/>
            <person name="Kobayashi K."/>
            <person name="Kobayashi M."/>
            <person name="Lee B.I."/>
            <person name="Makabe K.W."/>
            <person name="Manohar C."/>
            <person name="Matassi G."/>
            <person name="Medina M."/>
            <person name="Mochizuki Y."/>
            <person name="Mount S."/>
            <person name="Morishita T."/>
            <person name="Miura S."/>
            <person name="Nakayama A."/>
            <person name="Nishizaka S."/>
            <person name="Nomoto H."/>
            <person name="Ohta F."/>
            <person name="Oishi K."/>
            <person name="Rigoutsos I."/>
            <person name="Sano M."/>
            <person name="Sasaki A."/>
            <person name="Sasakura Y."/>
            <person name="Shoguchi E."/>
            <person name="Shin-i T."/>
            <person name="Spagnuolo A."/>
            <person name="Stainier D."/>
            <person name="Suzuki M.M."/>
            <person name="Tassy O."/>
            <person name="Takatori N."/>
            <person name="Tokuoka M."/>
            <person name="Yagi K."/>
            <person name="Yoshizaki F."/>
            <person name="Wada S."/>
            <person name="Zhang C."/>
            <person name="Hyatt P.D."/>
            <person name="Larimer F."/>
            <person name="Detter C."/>
            <person name="Doggett N."/>
            <person name="Glavina T."/>
            <person name="Hawkins T."/>
            <person name="Richardson P."/>
            <person name="Lucas S."/>
            <person name="Kohara Y."/>
            <person name="Levine M."/>
            <person name="Satoh N."/>
            <person name="Rokhsar D.S."/>
        </authorList>
    </citation>
    <scope>NUCLEOTIDE SEQUENCE [LARGE SCALE GENOMIC DNA]</scope>
</reference>
<dbReference type="InterPro" id="IPR003152">
    <property type="entry name" value="FATC_dom"/>
</dbReference>
<dbReference type="PROSITE" id="PS50290">
    <property type="entry name" value="PI3_4_KINASE_3"/>
    <property type="match status" value="1"/>
</dbReference>
<dbReference type="InterPro" id="IPR000403">
    <property type="entry name" value="PI3/4_kinase_cat_dom"/>
</dbReference>
<dbReference type="EMBL" id="EAAA01001734">
    <property type="status" value="NOT_ANNOTATED_CDS"/>
    <property type="molecule type" value="Genomic_DNA"/>
</dbReference>
<feature type="region of interest" description="Disordered" evidence="1">
    <location>
        <begin position="368"/>
        <end position="394"/>
    </location>
</feature>
<reference evidence="4" key="4">
    <citation type="submission" date="2025-09" db="UniProtKB">
        <authorList>
            <consortium name="Ensembl"/>
        </authorList>
    </citation>
    <scope>IDENTIFICATION</scope>
</reference>
<dbReference type="CDD" id="cd05163">
    <property type="entry name" value="PIKK_TRRAP"/>
    <property type="match status" value="1"/>
</dbReference>
<dbReference type="Proteomes" id="UP000008144">
    <property type="component" value="Chromosome 3"/>
</dbReference>
<feature type="compositionally biased region" description="Low complexity" evidence="1">
    <location>
        <begin position="378"/>
        <end position="387"/>
    </location>
</feature>
<sequence>MKNQFTTDFDFDIPGSMKLHNVIQKLKKWIRILEAKTKMMPKSFLIEEKCRFLSNFSASTAEVEIPGEFLMPKHTHYYVKIARFMPRVHVVQKHNTAARRLYIRGHNGKVYPYLVMNDGCLIESRREERVLQLLRLLNPGLEKRKETAKRQLLFTVPRVVAVSPQMRLVEDNPSSLSLLDIYKLRCVKKSVEHDLPIGKYYERLTSVQARGLQVSHHVLRDILRDVQTDMVPRTTLKEWAVNAFPDATDYWTFRKSFSLHLALLGFAEFALHLTRLRPEMMQIAQDSGHLHAAYFRFDMIDSSGELNTSRAVPFRLTPNIAEFVSPVGVNSVLTAAMIATARCFMQPNFKVKGLFRAVLRDEVISWHKKRQDENGGNSQPTTTSSSTVPPPDMDSEQLVTLVNRAVTSIMTRLERLAQMDRGESTVATLVEEASSSQNLCRMDPAWHPWL</sequence>
<dbReference type="OMA" id="EASNCGR"/>
<feature type="domain" description="PI3K/PI4K catalytic" evidence="2">
    <location>
        <begin position="85"/>
        <end position="414"/>
    </location>
</feature>
<dbReference type="SMART" id="SM01343">
    <property type="entry name" value="FATC"/>
    <property type="match status" value="1"/>
</dbReference>
<dbReference type="Ensembl" id="ENSCINT00000031120.1">
    <property type="protein sequence ID" value="ENSCINP00000036185.1"/>
    <property type="gene ID" value="ENSCING00000021711.1"/>
</dbReference>
<dbReference type="AlphaFoldDB" id="H2Y2Q0"/>
<dbReference type="SMART" id="SM00146">
    <property type="entry name" value="PI3Kc"/>
    <property type="match status" value="1"/>
</dbReference>
<dbReference type="InterPro" id="IPR011009">
    <property type="entry name" value="Kinase-like_dom_sf"/>
</dbReference>